<dbReference type="Gene3D" id="2.60.420.10">
    <property type="entry name" value="Maltose phosphorylase, domain 3"/>
    <property type="match status" value="1"/>
</dbReference>
<feature type="domain" description="Glycosyl hydrolase 94 supersandwich" evidence="5">
    <location>
        <begin position="1547"/>
        <end position="1814"/>
    </location>
</feature>
<feature type="transmembrane region" description="Helical" evidence="4">
    <location>
        <begin position="490"/>
        <end position="512"/>
    </location>
</feature>
<evidence type="ECO:0000313" key="9">
    <source>
        <dbReference type="Proteomes" id="UP000078532"/>
    </source>
</evidence>
<evidence type="ECO:0000313" key="8">
    <source>
        <dbReference type="EMBL" id="OAT79879.1"/>
    </source>
</evidence>
<feature type="transmembrane region" description="Helical" evidence="4">
    <location>
        <begin position="518"/>
        <end position="544"/>
    </location>
</feature>
<dbReference type="STRING" id="1838280.A6M21_14875"/>
<keyword evidence="9" id="KW-1185">Reference proteome</keyword>
<dbReference type="GO" id="GO:0030246">
    <property type="term" value="F:carbohydrate binding"/>
    <property type="evidence" value="ECO:0007669"/>
    <property type="project" value="InterPro"/>
</dbReference>
<dbReference type="InterPro" id="IPR033432">
    <property type="entry name" value="GH94_catalytic"/>
</dbReference>
<dbReference type="Pfam" id="PF10091">
    <property type="entry name" value="Glycoamylase"/>
    <property type="match status" value="1"/>
</dbReference>
<sequence length="2854" mass="316327">MWRELYADVKNLRTFIHSLQDGRTACAQPAEEWLLDHAEFIEEQVSAIRHELSVELLKALPCLRRTGETRVLSVCTSYLEHVDGNLDEDSLVAYLNSYQEVAVLTIAEGWAVPLVLRIALIRRLAAVMELVRERREACLLVERLLARIGPAQLTPDVLKAALESAGQNIPLSGPLIVQLIRHLRERADDTATVREWLLCKLENGPDSLDRIISYEYQLQAAYQVTTGNLIGSLRKLSRLHWRDRFEQICRVEHTLRTESTGVYPRLDFSSRDVLRRRVEQLARRLGVPENLVAQQAVELAAVVHGQAQAERTPAADHGGSPAESAQAAGGSGNQAERTPAAGTADSTAGQAQAAGGGGNPAGRMQASDVDGSPAGQVQTTGGDASDSVEQATAAVAHVRAQAERTPAAEGDAGSTAGPVQADGEDSNPAGPPVTGVAGSPAEQAELPRRAFAAYYLLEPDGVRELRRALKMCGPFRCLPETGILRRAGGVYFTALTALFVAALTGFAVWIAGNASYTPVQWVVILLALFLPASEWAVTAAHWLIETGRRPHPLLRYDFSRGVPPEASTMVVIPVIWSTVKEVRELTDRLEMHYLANRDPHIHFALLGDLVDAAAEKVPADAAVLEAARAGIGDLNCRYSRPGGSTFHLFQRRRIWNSAEGVWMGWERKRGALVELVELLKGRTDTTFDCVVGDSSVLPGIRYVITLDADTQLPLESAPRMIGTLHLPYNRPRLNRTQTRVVEGYGVLQPRIGISYEAAVRSRFAYLWSADPGIDPYSFAASDPYQDWLGQGIFTGKGIFDVDVFARILCERIPENRVLSHDLLEGGFLRAGLLSDIELIDGHPSTFSAYQKRMHRWVRGDWQLLPWLLHRVRNRQGKLLPVDLSPLSRWQMIDNLRRSLLSPALFTVLLLGLTVLPGLPGRWLALVSATLFLPLIRQLAAIKRTMRWLRGLPATAGQVCLNIIILPFQSALLLDAIARTLYRLLVSKRHLLEWVSAAEVERRSRGGRHTALHGIYGGFTLVLAFAAAAMAVSVPGLRLTALALCVVWAAAPLVVRWLDRPLHPPGRPLPAADQEELRRLAERIWAFFEDHVTETDHWLPPDNVQIDPPNGVAHRTSPTNIGLYLAGALAARDLGFIGTPGLVDRLERTVGTLERLDKWHGHLYNWYDTVTLKPLPPLYVSTVDSGNFTGCLITVKEGLAEWLQKDGDRDGRAVPDRPGEGRAASLQVAFAEELSPAGPGEDWPARGRNLLARLETLIDGTDFRPLYDRKTRLFHLGYLAGRREPDQVLYDLMASEARLASYIAIAFGQVPVAHWYVLGRTMTAVGRRVALLSWAGTMFEYLMPPLFMRIYRNSVWASTCRAVIRRQIEYARQRGVPFGISESGYYAFDHRMNYQYRAFGVPGLGFKRGLEQDLVVAPYATMLVLPFAGERALAGLRKMKEYGAEGKYGYYEAIDFTPERLPEGRNSVVVRSFMAHHQGMSLLALANLLAPEKIYGRFHRDKRVRAAELLLQERIPARPKIIKHPAAARVRPAGGGPAAGGAWREHPVDTPAPEVCVLSNGTFTSVVTNSGSGFCLYAGLAVTRWREDPVLDNWGSYIYIRDVSRNLVWSPSFQPCRVSPSEQRVQFSLDRACFMCVHDDIKTDLEICVSPEWNAEIRRLTLTNTGNEAQVIEVTTYLEPVLTSVAADEAHPAFSKLFIKTEYAAEAGCLLAGRRPRRADERSLWLAHVLMTNAQAPGAVEYETDRAAFIGRGHKLFRPQGIDCRLRGTAGSVVDPALVMRRRLVIEPEGQVELFAVTAVAETKEEAVEIAGRFQGKAAVERTFQMAWNRSQIELQHLRLTAGEAMSFQALAGRVLYTPLPGRERRQYMAANTRGQSGLWAHCISGDVPVVLVRIADRIYLPFVVKLLTGYEYLRRLGLSFDLAVLNESAGGYQQDLQEALRRAVEQVLERHEAVSGGVFIINAAELPAEDRTLLFSAARVVLRADGPSLRAQTALSRHKRTLPATLTPAAPANRFAAPVPAGPAGLLYFNGRGGFAPDGREYRMIIKNGSCPPAPWINVIANPQFGCLVSELGTGYTWWRNSRECKLTPWSNDPVLDPPGEVCYLRDEESGEVWTAAPYGAPVDGSCTIVHGRGYTRFQHERHGVGLEMTVFVPLDDPVKVIELRLWNRSGVRRHLSAAYYVEWVLGVQRPENAPFIVTEWERTARIMLARNVYQETFREATAFLGLYAGPQTPAASPDAAEAEKEDPAGMDCDLSWTADRSEFIGRNGTLESPAALGRERLSGQTGVLYNTCGAVQGKFILEPGAGRTVCILLGCTTSREEAIKLAQKYSQTGVCARELVLVRQFWDGVLGQLTVSTPSPGLDLLLNGWLLYQALACRIWARAGFYQAGGAYGFRDQLQDVLALLHCRPGLARAQILLHAAHQYEEGDVQHWWHEETGRGIRTLFSDDLLWLPYTVARYIEHTGDAGILDETVPYLHSEPLADGEEERYEQAQSTGGGTLYEHCLRAVDRVLERFGEHGLPLIGSGDWNDGMSNAGVKGRGESVWLGWFLYDVLNRFTGLCRQRGDEQRARRYRDRSVQLAPALDRYAWDGRWYRRAFTDAGYWLGSVNNGECRIDAIAQSWAVISGAAPQEKAVQAMLSFDRELVDRDLSVARLLAPPFEQTEPSPGYIQGYPPGIRENGGQYTHGVIWSIIAWCRLGNGDKAFELFELLNPLNHTRTAGEVRQYGGEPYVMAADVCTAEPHRGRAGWTWYTGAAGWMYQAGVEWILGLRRRGARLYIRPCIPGEWPEYSVRYRFGGTQYLITVKNPSHRSGGATALKIDGREVVLTDADRREGPYVELSGDGRVHRVELVL</sequence>
<dbReference type="SMART" id="SM01068">
    <property type="entry name" value="CBM_X"/>
    <property type="match status" value="2"/>
</dbReference>
<dbReference type="InterPro" id="IPR037824">
    <property type="entry name" value="GH94N_2_NdvB"/>
</dbReference>
<evidence type="ECO:0000256" key="3">
    <source>
        <dbReference type="SAM" id="MobiDB-lite"/>
    </source>
</evidence>
<feature type="transmembrane region" description="Helical" evidence="4">
    <location>
        <begin position="1010"/>
        <end position="1032"/>
    </location>
</feature>
<feature type="region of interest" description="Disordered" evidence="3">
    <location>
        <begin position="308"/>
        <end position="442"/>
    </location>
</feature>
<dbReference type="Gene3D" id="2.70.98.40">
    <property type="entry name" value="Glycoside hydrolase, family 65, N-terminal domain"/>
    <property type="match status" value="2"/>
</dbReference>
<feature type="compositionally biased region" description="Low complexity" evidence="3">
    <location>
        <begin position="389"/>
        <end position="399"/>
    </location>
</feature>
<name>A0A1B7LBP4_9FIRM</name>
<organism evidence="8 9">
    <name type="scientific">Desulfotomaculum copahuensis</name>
    <dbReference type="NCBI Taxonomy" id="1838280"/>
    <lineage>
        <taxon>Bacteria</taxon>
        <taxon>Bacillati</taxon>
        <taxon>Bacillota</taxon>
        <taxon>Clostridia</taxon>
        <taxon>Eubacteriales</taxon>
        <taxon>Desulfotomaculaceae</taxon>
        <taxon>Desulfotomaculum</taxon>
    </lineage>
</organism>
<dbReference type="SUPFAM" id="SSF48208">
    <property type="entry name" value="Six-hairpin glycosidases"/>
    <property type="match status" value="1"/>
</dbReference>
<evidence type="ECO:0000259" key="5">
    <source>
        <dbReference type="Pfam" id="PF06165"/>
    </source>
</evidence>
<dbReference type="EMBL" id="LYVF01000191">
    <property type="protein sequence ID" value="OAT79879.1"/>
    <property type="molecule type" value="Genomic_DNA"/>
</dbReference>
<dbReference type="GO" id="GO:0016757">
    <property type="term" value="F:glycosyltransferase activity"/>
    <property type="evidence" value="ECO:0007669"/>
    <property type="project" value="UniProtKB-KW"/>
</dbReference>
<feature type="compositionally biased region" description="Low complexity" evidence="3">
    <location>
        <begin position="318"/>
        <end position="353"/>
    </location>
</feature>
<reference evidence="8 9" key="1">
    <citation type="submission" date="2016-04" db="EMBL/GenBank/DDBJ databases">
        <authorList>
            <person name="Evans L.H."/>
            <person name="Alamgir A."/>
            <person name="Owens N."/>
            <person name="Weber N.D."/>
            <person name="Virtaneva K."/>
            <person name="Barbian K."/>
            <person name="Babar A."/>
            <person name="Rosenke K."/>
        </authorList>
    </citation>
    <scope>NUCLEOTIDE SEQUENCE [LARGE SCALE GENOMIC DNA]</scope>
    <source>
        <strain evidence="8 9">LMa1</strain>
    </source>
</reference>
<evidence type="ECO:0000256" key="1">
    <source>
        <dbReference type="ARBA" id="ARBA00022676"/>
    </source>
</evidence>
<dbReference type="PANTHER" id="PTHR37469:SF2">
    <property type="entry name" value="CELLOBIONIC ACID PHOSPHORYLASE"/>
    <property type="match status" value="1"/>
</dbReference>
<dbReference type="SUPFAM" id="SSF74650">
    <property type="entry name" value="Galactose mutarotase-like"/>
    <property type="match status" value="2"/>
</dbReference>
<dbReference type="InterPro" id="IPR019282">
    <property type="entry name" value="Glycoamylase-like_cons_dom"/>
</dbReference>
<feature type="transmembrane region" description="Helical" evidence="4">
    <location>
        <begin position="922"/>
        <end position="939"/>
    </location>
</feature>
<comment type="caution">
    <text evidence="8">The sequence shown here is derived from an EMBL/GenBank/DDBJ whole genome shotgun (WGS) entry which is preliminary data.</text>
</comment>
<keyword evidence="4" id="KW-0812">Transmembrane</keyword>
<feature type="transmembrane region" description="Helical" evidence="4">
    <location>
        <begin position="898"/>
        <end position="916"/>
    </location>
</feature>
<proteinExistence type="predicted"/>
<dbReference type="CDD" id="cd11753">
    <property type="entry name" value="GH94N_ChvB_NdvB_2_like"/>
    <property type="match status" value="1"/>
</dbReference>
<dbReference type="InterPro" id="IPR052047">
    <property type="entry name" value="GH94_Enzymes"/>
</dbReference>
<evidence type="ECO:0000256" key="2">
    <source>
        <dbReference type="ARBA" id="ARBA00022679"/>
    </source>
</evidence>
<dbReference type="InterPro" id="IPR037820">
    <property type="entry name" value="GH94N_NdvB"/>
</dbReference>
<feature type="domain" description="Glycoamylase-like" evidence="6">
    <location>
        <begin position="1291"/>
        <end position="1489"/>
    </location>
</feature>
<evidence type="ECO:0000259" key="7">
    <source>
        <dbReference type="Pfam" id="PF17167"/>
    </source>
</evidence>
<dbReference type="Pfam" id="PF17167">
    <property type="entry name" value="Glyco_hydro_94"/>
    <property type="match status" value="1"/>
</dbReference>
<evidence type="ECO:0000256" key="4">
    <source>
        <dbReference type="SAM" id="Phobius"/>
    </source>
</evidence>
<dbReference type="InterPro" id="IPR011013">
    <property type="entry name" value="Gal_mutarotase_sf_dom"/>
</dbReference>
<feature type="domain" description="Glycosyl hydrolase 94 supersandwich" evidence="5">
    <location>
        <begin position="2040"/>
        <end position="2332"/>
    </location>
</feature>
<accession>A0A1B7LBP4</accession>
<dbReference type="InterPro" id="IPR012341">
    <property type="entry name" value="6hp_glycosidase-like_sf"/>
</dbReference>
<dbReference type="InterPro" id="IPR037018">
    <property type="entry name" value="GH65_N"/>
</dbReference>
<evidence type="ECO:0000259" key="6">
    <source>
        <dbReference type="Pfam" id="PF10091"/>
    </source>
</evidence>
<gene>
    <name evidence="8" type="ORF">A6M21_14875</name>
</gene>
<keyword evidence="2 8" id="KW-0808">Transferase</keyword>
<keyword evidence="1" id="KW-0328">Glycosyltransferase</keyword>
<dbReference type="PANTHER" id="PTHR37469">
    <property type="entry name" value="CELLOBIONIC ACID PHOSPHORYLASE-RELATED"/>
    <property type="match status" value="1"/>
</dbReference>
<dbReference type="InterPro" id="IPR010383">
    <property type="entry name" value="Glyco_hydrolase_94_b-supersand"/>
</dbReference>
<protein>
    <submittedName>
        <fullName evidence="8">Glycosyl transferase family 36</fullName>
    </submittedName>
</protein>
<dbReference type="InterPro" id="IPR008928">
    <property type="entry name" value="6-hairpin_glycosidase_sf"/>
</dbReference>
<dbReference type="GO" id="GO:0005975">
    <property type="term" value="P:carbohydrate metabolic process"/>
    <property type="evidence" value="ECO:0007669"/>
    <property type="project" value="InterPro"/>
</dbReference>
<dbReference type="Pfam" id="PF06165">
    <property type="entry name" value="GH94_b-supersand"/>
    <property type="match status" value="2"/>
</dbReference>
<dbReference type="Proteomes" id="UP000078532">
    <property type="component" value="Unassembled WGS sequence"/>
</dbReference>
<dbReference type="Gene3D" id="1.50.10.10">
    <property type="match status" value="1"/>
</dbReference>
<keyword evidence="4" id="KW-0472">Membrane</keyword>
<dbReference type="CDD" id="cd11756">
    <property type="entry name" value="GH94N_ChvB_NdvB_1_like"/>
    <property type="match status" value="1"/>
</dbReference>
<feature type="domain" description="Glycosyl hydrolase 94 catalytic" evidence="7">
    <location>
        <begin position="2346"/>
        <end position="2770"/>
    </location>
</feature>
<keyword evidence="4" id="KW-1133">Transmembrane helix</keyword>
<dbReference type="Gene3D" id="1.50.10.140">
    <property type="match status" value="1"/>
</dbReference>